<evidence type="ECO:0000256" key="2">
    <source>
        <dbReference type="SAM" id="MobiDB-lite"/>
    </source>
</evidence>
<dbReference type="Pfam" id="PF03564">
    <property type="entry name" value="DUF1759"/>
    <property type="match status" value="2"/>
</dbReference>
<name>A0A835G634_SPOEX</name>
<dbReference type="PANTHER" id="PTHR47331">
    <property type="entry name" value="PHD-TYPE DOMAIN-CONTAINING PROTEIN"/>
    <property type="match status" value="1"/>
</dbReference>
<evidence type="ECO:0000256" key="1">
    <source>
        <dbReference type="SAM" id="Coils"/>
    </source>
</evidence>
<dbReference type="Proteomes" id="UP000648187">
    <property type="component" value="Unassembled WGS sequence"/>
</dbReference>
<evidence type="ECO:0008006" key="5">
    <source>
        <dbReference type="Google" id="ProtNLM"/>
    </source>
</evidence>
<feature type="region of interest" description="Disordered" evidence="2">
    <location>
        <begin position="701"/>
        <end position="721"/>
    </location>
</feature>
<keyword evidence="1" id="KW-0175">Coiled coil</keyword>
<gene>
    <name evidence="3" type="ORF">HW555_012700</name>
</gene>
<feature type="coiled-coil region" evidence="1">
    <location>
        <begin position="51"/>
        <end position="113"/>
    </location>
</feature>
<protein>
    <recommendedName>
        <fullName evidence="5">Peptidase A2 domain-containing protein</fullName>
    </recommendedName>
</protein>
<evidence type="ECO:0000313" key="3">
    <source>
        <dbReference type="EMBL" id="KAF9407185.1"/>
    </source>
</evidence>
<feature type="compositionally biased region" description="Polar residues" evidence="2">
    <location>
        <begin position="711"/>
        <end position="721"/>
    </location>
</feature>
<dbReference type="AlphaFoldDB" id="A0A835G634"/>
<accession>A0A835G634</accession>
<proteinExistence type="predicted"/>
<keyword evidence="4" id="KW-1185">Reference proteome</keyword>
<dbReference type="EMBL" id="JACKWZ010000498">
    <property type="protein sequence ID" value="KAF9407185.1"/>
    <property type="molecule type" value="Genomic_DNA"/>
</dbReference>
<dbReference type="InterPro" id="IPR005312">
    <property type="entry name" value="DUF1759"/>
</dbReference>
<reference evidence="3" key="1">
    <citation type="submission" date="2020-08" db="EMBL/GenBank/DDBJ databases">
        <title>Spodoptera exigua strain:BAW_Kor-Di-RS1 Genome sequencing and assembly.</title>
        <authorList>
            <person name="Kim J."/>
            <person name="Nam H.Y."/>
            <person name="Kwon M."/>
            <person name="Choi J.H."/>
            <person name="Cho S.R."/>
            <person name="Kim G.-H."/>
        </authorList>
    </citation>
    <scope>NUCLEOTIDE SEQUENCE</scope>
    <source>
        <strain evidence="3">BAW_Kor-Di-RS1</strain>
        <tissue evidence="3">Whole-body</tissue>
    </source>
</reference>
<dbReference type="PANTHER" id="PTHR47331:SF5">
    <property type="entry name" value="RIBONUCLEASE H"/>
    <property type="match status" value="1"/>
</dbReference>
<evidence type="ECO:0000313" key="4">
    <source>
        <dbReference type="Proteomes" id="UP000648187"/>
    </source>
</evidence>
<comment type="caution">
    <text evidence="3">The sequence shown here is derived from an EMBL/GenBank/DDBJ whole genome shotgun (WGS) entry which is preliminary data.</text>
</comment>
<sequence length="1207" mass="138500">MKNECVWDYDNYSPYKPITMQVHIQLQDELMNNLIKAERNFKKTPKDRMKRQYLETRLEVLEQQYKEFKEQHKIILSKASKEKKETYFTEGFYENFEELYVQYKTSLREALQQFMPPPLSQKINNESAYAIKLLLDTTSTCLKSLESIGLSTETWDVIIVYITVAKLDNESIKQWEQKLSVSSDDFPTWPQLKDYLEYRFRSLEMIDDANAQRSTQAAKQELQPTRVLLATARVKVFNSNGFSQIIRALIDQGSQASLVTEATVQLLGLTRIPVNGFVSGLGDGHTRIKHRVSLQIQSRYNPANIIQVNAYVMNSLTSMLPTTNLSSHEWVEIKKLPLADHTYATPSKVDILLGAEVYSEILLDGMIRQSQGTLLAQNTVLGWIISGKVSNGSISAAKDNLTSLHVCLEENDLLKKFWEMENEPNMLQKEMTESEKECENLFNSTTTRDDEGRFIVRLSFATDNPKCQYGNSKEKAIKMLESLERKLTRDPKLRIEYNKVFEEYLNDDAQLNTFKKRRAGHKGKVTIFKNYIESLKSKKKIALTELEILQLKNRLEVYKTLEHDFDVNQTLIEDIVGVSDEQLKEREQFDSEYQNQLALAMQLMRDSESTGITDGSESSAALRQLIDTVSKNLRALDSLDEKTQFWDTLIIYLVASKLDSVTLRHWEVYKNTLNAKPVLQNLKTYLKDRADLLQTLEEKHKQNHVDIKSNKPAQNQTSTSRSPSCPLCKAQHYLFSCPDFKQMTVEKRIEKVSKMNVCSNCLYPGHEKKTCRGGTCKYCSLKHNTLLHIEKPKSSSITCTSTQQTSVLLSTTLVDVLGSDGTFHTARCLLDNGSTSSYVTKNLCTRLNLTLESINGSVSGINGQKTNILYRTNIQIKSLHNSFTMNSSCLVLDEISNLIPNIHQLSRFWELDSLSDSQNTDPCDADACEVIFKQTTTRQSDGRFVVTIPFKMSPDCLGNSYYQAKKRFLCLENRTDDESTLLEIATGVNTELKKYQFPLRKWKTNCPAVLRKLGFDNDSKDNILKHSTPQSWYYIPSKQNPADIITKCTNAQQLINSDLWFSGPDFLRNDDNKCWPEQPRHLSVSDLPEIRSQSHLTHTDENSFIHNYSNFNKLTRIVAYMLRFVNCCREKQNNSNKNKKLCVGQIKPLNTVELNNARYQLAKIIQQHSFPDEYLLLLNNKKLPVGHKLNSLNPFLDEFQLIRVGEG</sequence>
<organism evidence="3 4">
    <name type="scientific">Spodoptera exigua</name>
    <name type="common">Beet armyworm</name>
    <name type="synonym">Noctua fulgens</name>
    <dbReference type="NCBI Taxonomy" id="7107"/>
    <lineage>
        <taxon>Eukaryota</taxon>
        <taxon>Metazoa</taxon>
        <taxon>Ecdysozoa</taxon>
        <taxon>Arthropoda</taxon>
        <taxon>Hexapoda</taxon>
        <taxon>Insecta</taxon>
        <taxon>Pterygota</taxon>
        <taxon>Neoptera</taxon>
        <taxon>Endopterygota</taxon>
        <taxon>Lepidoptera</taxon>
        <taxon>Glossata</taxon>
        <taxon>Ditrysia</taxon>
        <taxon>Noctuoidea</taxon>
        <taxon>Noctuidae</taxon>
        <taxon>Amphipyrinae</taxon>
        <taxon>Spodoptera</taxon>
    </lineage>
</organism>